<dbReference type="PANTHER" id="PTHR12775:SF0">
    <property type="entry name" value="REPLICATION TERMINATION FACTOR 2"/>
    <property type="match status" value="1"/>
</dbReference>
<feature type="compositionally biased region" description="Basic and acidic residues" evidence="2">
    <location>
        <begin position="234"/>
        <end position="260"/>
    </location>
</feature>
<organism evidence="3 4">
    <name type="scientific">Batrachochytrium salamandrivorans</name>
    <dbReference type="NCBI Taxonomy" id="1357716"/>
    <lineage>
        <taxon>Eukaryota</taxon>
        <taxon>Fungi</taxon>
        <taxon>Fungi incertae sedis</taxon>
        <taxon>Chytridiomycota</taxon>
        <taxon>Chytridiomycota incertae sedis</taxon>
        <taxon>Chytridiomycetes</taxon>
        <taxon>Rhizophydiales</taxon>
        <taxon>Rhizophydiales incertae sedis</taxon>
        <taxon>Batrachochytrium</taxon>
    </lineage>
</organism>
<evidence type="ECO:0000313" key="3">
    <source>
        <dbReference type="EMBL" id="KAH6586259.1"/>
    </source>
</evidence>
<dbReference type="PANTHER" id="PTHR12775">
    <property type="entry name" value="PROTEIN C20ORF43 HOMOLOG"/>
    <property type="match status" value="1"/>
</dbReference>
<sequence>MGDRSLKTAELFLYRHAGPYIDLPSSVISALAASSLFSMGCDGGSIPKRGELVKTKKAAEKPDAVAQTLATWFFCALSKRPLQCPVVACGFGRLYNKSAVLEFLLDPSKYGDGDVVCSHISCMKDVTTLKLTSNPAFSASTQNTSAILGSFNDQAMIPQFCCPVTQREMNGKSKFVYMELCGCVLSEQALREVSSTTCLVCNGLVLPEHILSLNPTTPEEVSAAFLRVKKLREQSAERKRSKKAEKEAKKSAKRGLKSDAEVSNGQPKTSGSGSNDDDTEQKCKKDKKRGLHSSVTEDQYISNVSAPKRINKIAQNINMTLPDLMHLSATAKPASDAIKSLYVKRDKDGKSLEDQGNFLVRGTFNRYATGF</sequence>
<dbReference type="Proteomes" id="UP001648503">
    <property type="component" value="Unassembled WGS sequence"/>
</dbReference>
<comment type="similarity">
    <text evidence="1">Belongs to the rtf2 family.</text>
</comment>
<proteinExistence type="inferred from homology"/>
<evidence type="ECO:0000313" key="4">
    <source>
        <dbReference type="Proteomes" id="UP001648503"/>
    </source>
</evidence>
<name>A0ABQ8EUG2_9FUNG</name>
<accession>A0ABQ8EUG2</accession>
<protein>
    <recommendedName>
        <fullName evidence="5">Replication termination factor 2</fullName>
    </recommendedName>
</protein>
<gene>
    <name evidence="3" type="ORF">BASA50_000723</name>
</gene>
<keyword evidence="4" id="KW-1185">Reference proteome</keyword>
<evidence type="ECO:0000256" key="2">
    <source>
        <dbReference type="SAM" id="MobiDB-lite"/>
    </source>
</evidence>
<reference evidence="3 4" key="1">
    <citation type="submission" date="2021-02" db="EMBL/GenBank/DDBJ databases">
        <title>Variation within the Batrachochytrium salamandrivorans European outbreak.</title>
        <authorList>
            <person name="Kelly M."/>
            <person name="Pasmans F."/>
            <person name="Shea T.P."/>
            <person name="Munoz J.F."/>
            <person name="Carranza S."/>
            <person name="Cuomo C.A."/>
            <person name="Martel A."/>
        </authorList>
    </citation>
    <scope>NUCLEOTIDE SEQUENCE [LARGE SCALE GENOMIC DNA]</scope>
    <source>
        <strain evidence="3 4">AMFP18/2</strain>
    </source>
</reference>
<evidence type="ECO:0008006" key="5">
    <source>
        <dbReference type="Google" id="ProtNLM"/>
    </source>
</evidence>
<dbReference type="Pfam" id="PF04641">
    <property type="entry name" value="Rtf2"/>
    <property type="match status" value="1"/>
</dbReference>
<feature type="region of interest" description="Disordered" evidence="2">
    <location>
        <begin position="234"/>
        <end position="300"/>
    </location>
</feature>
<feature type="compositionally biased region" description="Polar residues" evidence="2">
    <location>
        <begin position="261"/>
        <end position="274"/>
    </location>
</feature>
<evidence type="ECO:0000256" key="1">
    <source>
        <dbReference type="ARBA" id="ARBA00009885"/>
    </source>
</evidence>
<dbReference type="InterPro" id="IPR027799">
    <property type="entry name" value="Rtf2_RING-finger"/>
</dbReference>
<comment type="caution">
    <text evidence="3">The sequence shown here is derived from an EMBL/GenBank/DDBJ whole genome shotgun (WGS) entry which is preliminary data.</text>
</comment>
<dbReference type="CDD" id="cd16653">
    <property type="entry name" value="RING-like_Rtf2"/>
    <property type="match status" value="1"/>
</dbReference>
<dbReference type="InterPro" id="IPR006735">
    <property type="entry name" value="Rtf2"/>
</dbReference>
<dbReference type="EMBL" id="JAFCIX010000575">
    <property type="protein sequence ID" value="KAH6586259.1"/>
    <property type="molecule type" value="Genomic_DNA"/>
</dbReference>